<keyword evidence="2" id="KW-1133">Transmembrane helix</keyword>
<dbReference type="AlphaFoldDB" id="A0A834CBN5"/>
<feature type="compositionally biased region" description="Basic and acidic residues" evidence="1">
    <location>
        <begin position="102"/>
        <end position="114"/>
    </location>
</feature>
<keyword evidence="2" id="KW-0472">Membrane</keyword>
<evidence type="ECO:0000256" key="1">
    <source>
        <dbReference type="SAM" id="MobiDB-lite"/>
    </source>
</evidence>
<sequence>MTRQPLSSPAGVLLLNMTQFSQRRLLQFSGKEEEQEAYFLDYIPPARDAITLPRNVVYVLAGVALIIVATYAIVGHLIKDLMHDLADWIFGPKPAEEDAEEGGGRGEEEEERRLSVSSKLMETGDKLSMAREKEMLLPGFHQGNPSFPPPLRSVIVSSYSREKRMSTHSHLDIKTGSRTLAQSAMDVPGERLNIRLKDEDGTILYESYIPPSRDAVHLPTYALYLLIAVFVVFSVLYAIIGHLMKDLIHDFADWLFGEQPEEVVVNYCQAKDKFMADWAPETSPELEAMARAEENKIVDRDFMKAPAIWIISTEPQGTRTGPRVVFGKRT</sequence>
<evidence type="ECO:0000313" key="3">
    <source>
        <dbReference type="EMBL" id="KAF6728983.1"/>
    </source>
</evidence>
<evidence type="ECO:0000313" key="4">
    <source>
        <dbReference type="Proteomes" id="UP000646548"/>
    </source>
</evidence>
<dbReference type="EMBL" id="WKFB01000268">
    <property type="protein sequence ID" value="KAF6728983.1"/>
    <property type="molecule type" value="Genomic_DNA"/>
</dbReference>
<feature type="region of interest" description="Disordered" evidence="1">
    <location>
        <begin position="94"/>
        <end position="119"/>
    </location>
</feature>
<comment type="caution">
    <text evidence="3">The sequence shown here is derived from an EMBL/GenBank/DDBJ whole genome shotgun (WGS) entry which is preliminary data.</text>
</comment>
<name>A0A834CBN5_ORYME</name>
<evidence type="ECO:0000256" key="2">
    <source>
        <dbReference type="SAM" id="Phobius"/>
    </source>
</evidence>
<accession>A0A834CBN5</accession>
<feature type="transmembrane region" description="Helical" evidence="2">
    <location>
        <begin position="56"/>
        <end position="78"/>
    </location>
</feature>
<organism evidence="3 4">
    <name type="scientific">Oryzias melastigma</name>
    <name type="common">Marine medaka</name>
    <dbReference type="NCBI Taxonomy" id="30732"/>
    <lineage>
        <taxon>Eukaryota</taxon>
        <taxon>Metazoa</taxon>
        <taxon>Chordata</taxon>
        <taxon>Craniata</taxon>
        <taxon>Vertebrata</taxon>
        <taxon>Euteleostomi</taxon>
        <taxon>Actinopterygii</taxon>
        <taxon>Neopterygii</taxon>
        <taxon>Teleostei</taxon>
        <taxon>Neoteleostei</taxon>
        <taxon>Acanthomorphata</taxon>
        <taxon>Ovalentaria</taxon>
        <taxon>Atherinomorphae</taxon>
        <taxon>Beloniformes</taxon>
        <taxon>Adrianichthyidae</taxon>
        <taxon>Oryziinae</taxon>
        <taxon>Oryzias</taxon>
    </lineage>
</organism>
<protein>
    <submittedName>
        <fullName evidence="3">Uncharacterized protein</fullName>
    </submittedName>
</protein>
<reference evidence="3" key="1">
    <citation type="journal article" name="BMC Genomics">
        <title>Long-read sequencing and de novo genome assembly of marine medaka (Oryzias melastigma).</title>
        <authorList>
            <person name="Liang P."/>
            <person name="Saqib H.S.A."/>
            <person name="Ni X."/>
            <person name="Shen Y."/>
        </authorList>
    </citation>
    <scope>NUCLEOTIDE SEQUENCE</scope>
    <source>
        <strain evidence="3">Bigg-433</strain>
    </source>
</reference>
<gene>
    <name evidence="3" type="ORF">FQA47_011575</name>
</gene>
<feature type="transmembrane region" description="Helical" evidence="2">
    <location>
        <begin position="221"/>
        <end position="240"/>
    </location>
</feature>
<dbReference type="Proteomes" id="UP000646548">
    <property type="component" value="Unassembled WGS sequence"/>
</dbReference>
<proteinExistence type="predicted"/>
<keyword evidence="2" id="KW-0812">Transmembrane</keyword>